<name>A0A6N2V6G2_CLOIN</name>
<protein>
    <submittedName>
        <fullName evidence="1">Uncharacterized protein</fullName>
    </submittedName>
</protein>
<dbReference type="Gene3D" id="3.30.565.60">
    <property type="match status" value="1"/>
</dbReference>
<accession>A0A6N2V6G2</accession>
<dbReference type="AlphaFoldDB" id="A0A6N2V6G2"/>
<dbReference type="Pfam" id="PF13749">
    <property type="entry name" value="HATPase_c_4"/>
    <property type="match status" value="1"/>
</dbReference>
<reference evidence="1" key="1">
    <citation type="submission" date="2019-11" db="EMBL/GenBank/DDBJ databases">
        <authorList>
            <person name="Feng L."/>
        </authorList>
    </citation>
    <scope>NUCLEOTIDE SEQUENCE</scope>
    <source>
        <strain evidence="1">CinnocuumLFYP12</strain>
    </source>
</reference>
<dbReference type="RefSeq" id="WP_002607075.1">
    <property type="nucleotide sequence ID" value="NZ_BAAACC010000012.1"/>
</dbReference>
<gene>
    <name evidence="1" type="ORF">CILFYP12_02221</name>
</gene>
<evidence type="ECO:0000313" key="1">
    <source>
        <dbReference type="EMBL" id="VYT26275.1"/>
    </source>
</evidence>
<sequence>MPEPTVLKHTGKENGTYIRVAGTSRQADAVKLKELELEGTYASWDEQICNGYEVTKEAIDKLCQDIHKYMKSAIDSSEEKRSIPVITVEHLLNWKLLKKSGNQLLAANSFILLTSDYFRFAKIQCALFKGNDRDEFLDKKEYSGPLYEQIEEAYRFVLRHINRSAEINGLLRKERYELPVGAIREMIINAQCHRSFMDSSCVQVALYDDRLEITSPGMLYGGLTLKEAVNGRSKIRNKAIAEVFSRMELIEGWGTGIRRIIKRAEEYQLRTPEFTEIGDTFRVNLFRKEEKKPIKSQ</sequence>
<dbReference type="PANTHER" id="PTHR30595">
    <property type="entry name" value="GLPR-RELATED TRANSCRIPTIONAL REPRESSOR"/>
    <property type="match status" value="1"/>
</dbReference>
<proteinExistence type="predicted"/>
<dbReference type="InterPro" id="IPR038475">
    <property type="entry name" value="RecG_C_sf"/>
</dbReference>
<dbReference type="PANTHER" id="PTHR30595:SF6">
    <property type="entry name" value="SCHLAFEN ALBA-2 DOMAIN-CONTAINING PROTEIN"/>
    <property type="match status" value="1"/>
</dbReference>
<organism evidence="1">
    <name type="scientific">Clostridium innocuum</name>
    <dbReference type="NCBI Taxonomy" id="1522"/>
    <lineage>
        <taxon>Bacteria</taxon>
        <taxon>Bacillati</taxon>
        <taxon>Bacillota</taxon>
        <taxon>Clostridia</taxon>
        <taxon>Eubacteriales</taxon>
        <taxon>Clostridiaceae</taxon>
        <taxon>Clostridium</taxon>
    </lineage>
</organism>
<dbReference type="GeneID" id="69256650"/>
<dbReference type="EMBL" id="CACRTE010000030">
    <property type="protein sequence ID" value="VYT26275.1"/>
    <property type="molecule type" value="Genomic_DNA"/>
</dbReference>